<reference evidence="3 4" key="1">
    <citation type="journal article" date="2018" name="Front. Microbiol.">
        <title>Prospects for Fungal Bioremediation of Acidic Radioactive Waste Sites: Characterization and Genome Sequence of Rhodotorula taiwanensis MD1149.</title>
        <authorList>
            <person name="Tkavc R."/>
            <person name="Matrosova V.Y."/>
            <person name="Grichenko O.E."/>
            <person name="Gostincar C."/>
            <person name="Volpe R.P."/>
            <person name="Klimenkova P."/>
            <person name="Gaidamakova E.K."/>
            <person name="Zhou C.E."/>
            <person name="Stewart B.J."/>
            <person name="Lyman M.G."/>
            <person name="Malfatti S.A."/>
            <person name="Rubinfeld B."/>
            <person name="Courtot M."/>
            <person name="Singh J."/>
            <person name="Dalgard C.L."/>
            <person name="Hamilton T."/>
            <person name="Frey K.G."/>
            <person name="Gunde-Cimerman N."/>
            <person name="Dugan L."/>
            <person name="Daly M.J."/>
        </authorList>
    </citation>
    <scope>NUCLEOTIDE SEQUENCE [LARGE SCALE GENOMIC DNA]</scope>
    <source>
        <strain evidence="3 4">MD1149</strain>
    </source>
</reference>
<feature type="domain" description="Protein argonaute N-terminal" evidence="2">
    <location>
        <begin position="44"/>
        <end position="129"/>
    </location>
</feature>
<dbReference type="Proteomes" id="UP000237144">
    <property type="component" value="Unassembled WGS sequence"/>
</dbReference>
<organism evidence="3 4">
    <name type="scientific">Rhodotorula taiwanensis</name>
    <dbReference type="NCBI Taxonomy" id="741276"/>
    <lineage>
        <taxon>Eukaryota</taxon>
        <taxon>Fungi</taxon>
        <taxon>Dikarya</taxon>
        <taxon>Basidiomycota</taxon>
        <taxon>Pucciniomycotina</taxon>
        <taxon>Microbotryomycetes</taxon>
        <taxon>Sporidiobolales</taxon>
        <taxon>Sporidiobolaceae</taxon>
        <taxon>Rhodotorula</taxon>
    </lineage>
</organism>
<comment type="caution">
    <text evidence="3">The sequence shown here is derived from an EMBL/GenBank/DDBJ whole genome shotgun (WGS) entry which is preliminary data.</text>
</comment>
<evidence type="ECO:0000256" key="1">
    <source>
        <dbReference type="SAM" id="MobiDB-lite"/>
    </source>
</evidence>
<evidence type="ECO:0000313" key="3">
    <source>
        <dbReference type="EMBL" id="POY71609.1"/>
    </source>
</evidence>
<name>A0A2S5B496_9BASI</name>
<dbReference type="Pfam" id="PF16486">
    <property type="entry name" value="ArgoN"/>
    <property type="match status" value="1"/>
</dbReference>
<proteinExistence type="predicted"/>
<sequence length="140" mass="14854">MAHLCAKQQAADDDALAQVAAGLSLGDGTDGPMSRPSHGKLGKSYVVRTNTFAITPPKLVCYQYDVAIKPDEPKTPPRLNREIWRYIDKDMNIFDGIAVAYDGRSMAFSPRRLPADEGQWSVTLPDEESGGGGGGGGGSG</sequence>
<dbReference type="AlphaFoldDB" id="A0A2S5B496"/>
<gene>
    <name evidence="3" type="ORF">BMF94_5302</name>
</gene>
<protein>
    <recommendedName>
        <fullName evidence="2">Protein argonaute N-terminal domain-containing protein</fullName>
    </recommendedName>
</protein>
<accession>A0A2S5B496</accession>
<feature type="non-terminal residue" evidence="3">
    <location>
        <position position="140"/>
    </location>
</feature>
<keyword evidence="4" id="KW-1185">Reference proteome</keyword>
<dbReference type="STRING" id="741276.A0A2S5B496"/>
<feature type="compositionally biased region" description="Gly residues" evidence="1">
    <location>
        <begin position="130"/>
        <end position="140"/>
    </location>
</feature>
<dbReference type="EMBL" id="PJQD01000075">
    <property type="protein sequence ID" value="POY71609.1"/>
    <property type="molecule type" value="Genomic_DNA"/>
</dbReference>
<dbReference type="InterPro" id="IPR032474">
    <property type="entry name" value="Argonaute_N"/>
</dbReference>
<evidence type="ECO:0000313" key="4">
    <source>
        <dbReference type="Proteomes" id="UP000237144"/>
    </source>
</evidence>
<feature type="region of interest" description="Disordered" evidence="1">
    <location>
        <begin position="116"/>
        <end position="140"/>
    </location>
</feature>
<evidence type="ECO:0000259" key="2">
    <source>
        <dbReference type="Pfam" id="PF16486"/>
    </source>
</evidence>